<name>A0A6C0B097_9ZZZZ</name>
<accession>A0A6C0B097</accession>
<organism evidence="1">
    <name type="scientific">viral metagenome</name>
    <dbReference type="NCBI Taxonomy" id="1070528"/>
    <lineage>
        <taxon>unclassified sequences</taxon>
        <taxon>metagenomes</taxon>
        <taxon>organismal metagenomes</taxon>
    </lineage>
</organism>
<dbReference type="SUPFAM" id="SSF53448">
    <property type="entry name" value="Nucleotide-diphospho-sugar transferases"/>
    <property type="match status" value="1"/>
</dbReference>
<dbReference type="EMBL" id="MN739044">
    <property type="protein sequence ID" value="QHS85512.1"/>
    <property type="molecule type" value="Genomic_DNA"/>
</dbReference>
<sequence>MTKTETETESPPKSAIVVLTRGYATITNYHILIKRNLAIAKCIGSMKEMDILIFHEGNITPSHQKHISSFTPQLQLFFICIKEHAFKDEKKNIPIYQPTNTFGLNYRHMCSFWFVDFWNYVKEYDMILRIDEDCLIDFSIPDVFDILKNKAVVYGAWSRDQVFVTHGLNQFTHSFLQDYVPESEDIPQHNPSGPYTNVIGLHLSHLRKNELLQQYIKEIDASNHIYTFRWGDLPLWGEVLYYMCDPKSYCKTDKIKYFHGSHNIIVENNTIKANKNNIFSKMNFL</sequence>
<protein>
    <submittedName>
        <fullName evidence="1">Uncharacterized protein</fullName>
    </submittedName>
</protein>
<dbReference type="AlphaFoldDB" id="A0A6C0B097"/>
<reference evidence="1" key="1">
    <citation type="journal article" date="2020" name="Nature">
        <title>Giant virus diversity and host interactions through global metagenomics.</title>
        <authorList>
            <person name="Schulz F."/>
            <person name="Roux S."/>
            <person name="Paez-Espino D."/>
            <person name="Jungbluth S."/>
            <person name="Walsh D.A."/>
            <person name="Denef V.J."/>
            <person name="McMahon K.D."/>
            <person name="Konstantinidis K.T."/>
            <person name="Eloe-Fadrosh E.A."/>
            <person name="Kyrpides N.C."/>
            <person name="Woyke T."/>
        </authorList>
    </citation>
    <scope>NUCLEOTIDE SEQUENCE</scope>
    <source>
        <strain evidence="1">GVMAG-M-3300009182-78</strain>
    </source>
</reference>
<proteinExistence type="predicted"/>
<evidence type="ECO:0000313" key="1">
    <source>
        <dbReference type="EMBL" id="QHS85512.1"/>
    </source>
</evidence>
<dbReference type="InterPro" id="IPR029044">
    <property type="entry name" value="Nucleotide-diphossugar_trans"/>
</dbReference>
<dbReference type="Gene3D" id="3.90.550.10">
    <property type="entry name" value="Spore Coat Polysaccharide Biosynthesis Protein SpsA, Chain A"/>
    <property type="match status" value="1"/>
</dbReference>